<dbReference type="SUPFAM" id="SSF51556">
    <property type="entry name" value="Metallo-dependent hydrolases"/>
    <property type="match status" value="1"/>
</dbReference>
<dbReference type="STRING" id="1802597.A2Z24_01655"/>
<dbReference type="Gene3D" id="3.20.20.140">
    <property type="entry name" value="Metal-dependent hydrolases"/>
    <property type="match status" value="1"/>
</dbReference>
<evidence type="ECO:0000313" key="1">
    <source>
        <dbReference type="EMBL" id="OGY26239.1"/>
    </source>
</evidence>
<comment type="caution">
    <text evidence="1">The sequence shown here is derived from an EMBL/GenBank/DDBJ whole genome shotgun (WGS) entry which is preliminary data.</text>
</comment>
<protein>
    <recommendedName>
        <fullName evidence="3">Amidohydrolase-related domain-containing protein</fullName>
    </recommendedName>
</protein>
<sequence>MKQLPKVAPLHNSIAPVPELLEAGVTVYLGVDNIYDLFMPFTDGDMWIEARMLMETCRFYDLDAVARLACRRPACGLAPQSGNLPDRLDDESSLEL</sequence>
<dbReference type="Proteomes" id="UP000177588">
    <property type="component" value="Unassembled WGS sequence"/>
</dbReference>
<name>A0A1G1WEW2_9BACT</name>
<dbReference type="InterPro" id="IPR032466">
    <property type="entry name" value="Metal_Hydrolase"/>
</dbReference>
<accession>A0A1G1WEW2</accession>
<proteinExistence type="predicted"/>
<organism evidence="1 2">
    <name type="scientific">Candidatus Woykebacteria bacterium RBG_16_44_10</name>
    <dbReference type="NCBI Taxonomy" id="1802597"/>
    <lineage>
        <taxon>Bacteria</taxon>
        <taxon>Candidatus Woykeibacteriota</taxon>
    </lineage>
</organism>
<evidence type="ECO:0000313" key="2">
    <source>
        <dbReference type="Proteomes" id="UP000177588"/>
    </source>
</evidence>
<dbReference type="EMBL" id="MHCT01000013">
    <property type="protein sequence ID" value="OGY26239.1"/>
    <property type="molecule type" value="Genomic_DNA"/>
</dbReference>
<evidence type="ECO:0008006" key="3">
    <source>
        <dbReference type="Google" id="ProtNLM"/>
    </source>
</evidence>
<dbReference type="AlphaFoldDB" id="A0A1G1WEW2"/>
<reference evidence="1 2" key="1">
    <citation type="journal article" date="2016" name="Nat. Commun.">
        <title>Thousands of microbial genomes shed light on interconnected biogeochemical processes in an aquifer system.</title>
        <authorList>
            <person name="Anantharaman K."/>
            <person name="Brown C.T."/>
            <person name="Hug L.A."/>
            <person name="Sharon I."/>
            <person name="Castelle C.J."/>
            <person name="Probst A.J."/>
            <person name="Thomas B.C."/>
            <person name="Singh A."/>
            <person name="Wilkins M.J."/>
            <person name="Karaoz U."/>
            <person name="Brodie E.L."/>
            <person name="Williams K.H."/>
            <person name="Hubbard S.S."/>
            <person name="Banfield J.F."/>
        </authorList>
    </citation>
    <scope>NUCLEOTIDE SEQUENCE [LARGE SCALE GENOMIC DNA]</scope>
</reference>
<gene>
    <name evidence="1" type="ORF">A2Z24_01655</name>
</gene>